<dbReference type="AlphaFoldDB" id="A0A3P3W9U8"/>
<gene>
    <name evidence="1" type="ORF">EG240_11790</name>
</gene>
<dbReference type="EMBL" id="RQVQ01000028">
    <property type="protein sequence ID" value="RRJ89423.1"/>
    <property type="molecule type" value="Genomic_DNA"/>
</dbReference>
<reference evidence="1 2" key="1">
    <citation type="submission" date="2018-11" db="EMBL/GenBank/DDBJ databases">
        <title>Flavobacterium sp. nov., YIM 102701-2 draft genome.</title>
        <authorList>
            <person name="Li G."/>
            <person name="Jiang Y."/>
        </authorList>
    </citation>
    <scope>NUCLEOTIDE SEQUENCE [LARGE SCALE GENOMIC DNA]</scope>
    <source>
        <strain evidence="1 2">YIM 102701-2</strain>
    </source>
</reference>
<keyword evidence="2" id="KW-1185">Reference proteome</keyword>
<accession>A0A3P3W9U8</accession>
<proteinExistence type="predicted"/>
<evidence type="ECO:0008006" key="3">
    <source>
        <dbReference type="Google" id="ProtNLM"/>
    </source>
</evidence>
<sequence>MSMYKLARGLSSHVIFYHMSTDENIAVLPAFEKAALKLTFYLNYAEYQTTDKRKKAYYQKAWKSLIKLETYYDLIEMQEINCKEHLIDKYIERIKRALKKKLLQE</sequence>
<dbReference type="Proteomes" id="UP000275719">
    <property type="component" value="Unassembled WGS sequence"/>
</dbReference>
<organism evidence="1 2">
    <name type="scientific">Paenimyroides tangerinum</name>
    <dbReference type="NCBI Taxonomy" id="2488728"/>
    <lineage>
        <taxon>Bacteria</taxon>
        <taxon>Pseudomonadati</taxon>
        <taxon>Bacteroidota</taxon>
        <taxon>Flavobacteriia</taxon>
        <taxon>Flavobacteriales</taxon>
        <taxon>Flavobacteriaceae</taxon>
        <taxon>Paenimyroides</taxon>
    </lineage>
</organism>
<evidence type="ECO:0000313" key="1">
    <source>
        <dbReference type="EMBL" id="RRJ89423.1"/>
    </source>
</evidence>
<evidence type="ECO:0000313" key="2">
    <source>
        <dbReference type="Proteomes" id="UP000275719"/>
    </source>
</evidence>
<name>A0A3P3W9U8_9FLAO</name>
<dbReference type="RefSeq" id="WP_125019594.1">
    <property type="nucleotide sequence ID" value="NZ_RQVQ01000028.1"/>
</dbReference>
<comment type="caution">
    <text evidence="1">The sequence shown here is derived from an EMBL/GenBank/DDBJ whole genome shotgun (WGS) entry which is preliminary data.</text>
</comment>
<protein>
    <recommendedName>
        <fullName evidence="3">Four helix bundle protein</fullName>
    </recommendedName>
</protein>